<proteinExistence type="predicted"/>
<dbReference type="Proteomes" id="UP000279330">
    <property type="component" value="Segment"/>
</dbReference>
<feature type="domain" description="DNA-binding phage zinc finger" evidence="1">
    <location>
        <begin position="10"/>
        <end position="53"/>
    </location>
</feature>
<dbReference type="GeneID" id="55003771"/>
<dbReference type="Pfam" id="PF24623">
    <property type="entry name" value="Phage_zn_bind_8"/>
    <property type="match status" value="1"/>
</dbReference>
<keyword evidence="3" id="KW-1185">Reference proteome</keyword>
<evidence type="ECO:0000313" key="3">
    <source>
        <dbReference type="Proteomes" id="UP000279330"/>
    </source>
</evidence>
<reference evidence="2 3" key="1">
    <citation type="submission" date="2018-08" db="EMBL/GenBank/DDBJ databases">
        <authorList>
            <person name="Miller G.E."/>
            <person name="Abrahams R."/>
            <person name="Bazan D.C."/>
            <person name="Beglau B.C."/>
            <person name="Blaylock E.C."/>
            <person name="Choi J.D."/>
            <person name="Grewal S.K."/>
            <person name="Hernandez E.V."/>
            <person name="Kim D.J."/>
            <person name="Kim K."/>
            <person name="Lee Y."/>
            <person name="Linde M.K."/>
            <person name="Lopez M.B."/>
            <person name="Pangalila E."/>
            <person name="Parker M.A."/>
            <person name="Specht R.C."/>
            <person name="Teng M.C."/>
            <person name="Toledo B."/>
            <person name="Tran S."/>
            <person name="Yu H."/>
            <person name="Kalaj N."/>
            <person name="Muthiah A.S."/>
            <person name="Dean N.S."/>
            <person name="Diaz A."/>
            <person name="Garlena R.A."/>
            <person name="Russell D.A."/>
            <person name="Pope W.H."/>
            <person name="Jacobs-Sera D."/>
            <person name="Hatfull G.F."/>
        </authorList>
    </citation>
    <scope>NUCLEOTIDE SEQUENCE [LARGE SCALE GENOMIC DNA]</scope>
</reference>
<evidence type="ECO:0000259" key="1">
    <source>
        <dbReference type="Pfam" id="PF24623"/>
    </source>
</evidence>
<dbReference type="RefSeq" id="YP_009812702.1">
    <property type="nucleotide sequence ID" value="NC_048068.1"/>
</dbReference>
<dbReference type="EMBL" id="MH727556">
    <property type="protein sequence ID" value="AYB70206.1"/>
    <property type="molecule type" value="Genomic_DNA"/>
</dbReference>
<accession>A0A385UGD9</accession>
<sequence length="144" mass="15752">MSAPKPTIDIACPVCQSPAGKRCTAPTITSRKEVSWLHAGRIETAPPKTSAQTVAEALLASLEGDPTVTMIACECGRDLDIFPEQTIEGVVALLEHAAHEHGTRRDIHVYRTTKLLDGYEIGVLLRLPALSDHESKWREARTRT</sequence>
<protein>
    <recommendedName>
        <fullName evidence="1">DNA-binding phage zinc finger domain-containing protein</fullName>
    </recommendedName>
</protein>
<evidence type="ECO:0000313" key="2">
    <source>
        <dbReference type="EMBL" id="AYB70206.1"/>
    </source>
</evidence>
<dbReference type="KEGG" id="vg:55003771"/>
<organism evidence="2 3">
    <name type="scientific">Microbacterium phage OneinaGillian</name>
    <dbReference type="NCBI Taxonomy" id="2301604"/>
    <lineage>
        <taxon>Viruses</taxon>
        <taxon>Duplodnaviria</taxon>
        <taxon>Heunggongvirae</taxon>
        <taxon>Uroviricota</taxon>
        <taxon>Caudoviricetes</taxon>
        <taxon>Gillianvirus</taxon>
        <taxon>Gillianvirus oneinagillian</taxon>
    </lineage>
</organism>
<name>A0A385UGD9_9CAUD</name>
<gene>
    <name evidence="2" type="primary">97</name>
    <name evidence="2" type="ORF">SEA_ONEIAGILLIAN_96</name>
</gene>
<dbReference type="InterPro" id="IPR056911">
    <property type="entry name" value="Phage_Znf_bind_put"/>
</dbReference>